<protein>
    <recommendedName>
        <fullName evidence="2">Integrase catalytic domain-containing protein</fullName>
    </recommendedName>
</protein>
<dbReference type="SUPFAM" id="SSF53098">
    <property type="entry name" value="Ribonuclease H-like"/>
    <property type="match status" value="1"/>
</dbReference>
<keyword evidence="4" id="KW-1185">Reference proteome</keyword>
<dbReference type="GO" id="GO:0008233">
    <property type="term" value="F:peptidase activity"/>
    <property type="evidence" value="ECO:0007669"/>
    <property type="project" value="UniProtKB-KW"/>
</dbReference>
<keyword evidence="1" id="KW-0378">Hydrolase</keyword>
<dbReference type="GO" id="GO:0015074">
    <property type="term" value="P:DNA integration"/>
    <property type="evidence" value="ECO:0007669"/>
    <property type="project" value="InterPro"/>
</dbReference>
<reference evidence="3 4" key="1">
    <citation type="submission" date="2024-01" db="EMBL/GenBank/DDBJ databases">
        <title>Genome assemblies of Stephania.</title>
        <authorList>
            <person name="Yang L."/>
        </authorList>
    </citation>
    <scope>NUCLEOTIDE SEQUENCE [LARGE SCALE GENOMIC DNA]</scope>
    <source>
        <strain evidence="3">JXDWG</strain>
        <tissue evidence="3">Leaf</tissue>
    </source>
</reference>
<dbReference type="InterPro" id="IPR012337">
    <property type="entry name" value="RNaseH-like_sf"/>
</dbReference>
<sequence>MVDRYWCDMAHLLRQKFIFEFHSADSEDKLYMGNSSSSMVEGKGTVNMKFTSGKVVTLLNVLYVLDIRKNLVSGPLLNKKWFKLVFESDKFVLTKGCMFMGKGYLTKGHFKLSIVIVNGNGNRMIVSAYMTVSTYMIESFDIWHARLGHVNNILIHKMAHLNMLPKFKIDLKHKCEVCAESKFARQTFKSVQERSNELLDLIHSDLCDFKSNPTRGGKNYYITFIDDCRKYCHVFLIKNKREAFDVFKIYKAEVENQLDKKIKVLKTDRGGEYDSIEFAEFCNTNGIIYQTTAPYTPQQNGVAERKNRTFKNMINSMLDDSGLPQNLWGEALLTANHILNRVHSKKSDNSPYEIWRKRKPTYKTLKVWGCLAKIQIPLPKRTKL</sequence>
<evidence type="ECO:0000313" key="3">
    <source>
        <dbReference type="EMBL" id="KAK9119049.1"/>
    </source>
</evidence>
<proteinExistence type="predicted"/>
<dbReference type="Pfam" id="PF22936">
    <property type="entry name" value="Pol_BBD"/>
    <property type="match status" value="1"/>
</dbReference>
<dbReference type="InterPro" id="IPR036397">
    <property type="entry name" value="RNaseH_sf"/>
</dbReference>
<organism evidence="3 4">
    <name type="scientific">Stephania cephalantha</name>
    <dbReference type="NCBI Taxonomy" id="152367"/>
    <lineage>
        <taxon>Eukaryota</taxon>
        <taxon>Viridiplantae</taxon>
        <taxon>Streptophyta</taxon>
        <taxon>Embryophyta</taxon>
        <taxon>Tracheophyta</taxon>
        <taxon>Spermatophyta</taxon>
        <taxon>Magnoliopsida</taxon>
        <taxon>Ranunculales</taxon>
        <taxon>Menispermaceae</taxon>
        <taxon>Menispermoideae</taxon>
        <taxon>Cissampelideae</taxon>
        <taxon>Stephania</taxon>
    </lineage>
</organism>
<dbReference type="GO" id="GO:0006508">
    <property type="term" value="P:proteolysis"/>
    <property type="evidence" value="ECO:0007669"/>
    <property type="project" value="UniProtKB-KW"/>
</dbReference>
<feature type="domain" description="Integrase catalytic" evidence="2">
    <location>
        <begin position="193"/>
        <end position="359"/>
    </location>
</feature>
<comment type="caution">
    <text evidence="3">The sequence shown here is derived from an EMBL/GenBank/DDBJ whole genome shotgun (WGS) entry which is preliminary data.</text>
</comment>
<dbReference type="Pfam" id="PF13976">
    <property type="entry name" value="gag_pre-integrs"/>
    <property type="match status" value="1"/>
</dbReference>
<evidence type="ECO:0000259" key="2">
    <source>
        <dbReference type="PROSITE" id="PS50994"/>
    </source>
</evidence>
<dbReference type="PANTHER" id="PTHR42648">
    <property type="entry name" value="TRANSPOSASE, PUTATIVE-RELATED"/>
    <property type="match status" value="1"/>
</dbReference>
<evidence type="ECO:0000313" key="4">
    <source>
        <dbReference type="Proteomes" id="UP001419268"/>
    </source>
</evidence>
<dbReference type="Gene3D" id="3.30.420.10">
    <property type="entry name" value="Ribonuclease H-like superfamily/Ribonuclease H"/>
    <property type="match status" value="1"/>
</dbReference>
<gene>
    <name evidence="3" type="ORF">Scep_017142</name>
</gene>
<dbReference type="PROSITE" id="PS50994">
    <property type="entry name" value="INTEGRASE"/>
    <property type="match status" value="1"/>
</dbReference>
<dbReference type="EMBL" id="JBBNAG010000007">
    <property type="protein sequence ID" value="KAK9119049.1"/>
    <property type="molecule type" value="Genomic_DNA"/>
</dbReference>
<name>A0AAP0NUR8_9MAGN</name>
<dbReference type="GO" id="GO:0003676">
    <property type="term" value="F:nucleic acid binding"/>
    <property type="evidence" value="ECO:0007669"/>
    <property type="project" value="InterPro"/>
</dbReference>
<dbReference type="InterPro" id="IPR001584">
    <property type="entry name" value="Integrase_cat-core"/>
</dbReference>
<dbReference type="Proteomes" id="UP001419268">
    <property type="component" value="Unassembled WGS sequence"/>
</dbReference>
<dbReference type="InterPro" id="IPR025724">
    <property type="entry name" value="GAG-pre-integrase_dom"/>
</dbReference>
<dbReference type="InterPro" id="IPR039537">
    <property type="entry name" value="Retrotran_Ty1/copia-like"/>
</dbReference>
<dbReference type="InterPro" id="IPR054722">
    <property type="entry name" value="PolX-like_BBD"/>
</dbReference>
<accession>A0AAP0NUR8</accession>
<dbReference type="PANTHER" id="PTHR42648:SF20">
    <property type="entry name" value="RNA-DIRECTED DNA POLYMERASE"/>
    <property type="match status" value="1"/>
</dbReference>
<keyword evidence="1" id="KW-0645">Protease</keyword>
<evidence type="ECO:0000256" key="1">
    <source>
        <dbReference type="ARBA" id="ARBA00022670"/>
    </source>
</evidence>
<dbReference type="Pfam" id="PF00665">
    <property type="entry name" value="rve"/>
    <property type="match status" value="1"/>
</dbReference>
<dbReference type="AlphaFoldDB" id="A0AAP0NUR8"/>